<dbReference type="AlphaFoldDB" id="A0A090X9P6"/>
<reference evidence="1" key="1">
    <citation type="journal article" date="2015" name="PLoS Negl. Trop. Dis.">
        <title>Deep Sequencing Analysis of the Ixodes ricinus Haemocytome.</title>
        <authorList>
            <person name="Kotsyfakis M."/>
            <person name="Kopacek P."/>
            <person name="Franta Z."/>
            <person name="Pedra J.H."/>
            <person name="Ribeiro J.M."/>
        </authorList>
    </citation>
    <scope>NUCLEOTIDE SEQUENCE</scope>
</reference>
<organism evidence="1">
    <name type="scientific">Ixodes ricinus</name>
    <name type="common">Common tick</name>
    <name type="synonym">Acarus ricinus</name>
    <dbReference type="NCBI Taxonomy" id="34613"/>
    <lineage>
        <taxon>Eukaryota</taxon>
        <taxon>Metazoa</taxon>
        <taxon>Ecdysozoa</taxon>
        <taxon>Arthropoda</taxon>
        <taxon>Chelicerata</taxon>
        <taxon>Arachnida</taxon>
        <taxon>Acari</taxon>
        <taxon>Parasitiformes</taxon>
        <taxon>Ixodida</taxon>
        <taxon>Ixodoidea</taxon>
        <taxon>Ixodidae</taxon>
        <taxon>Ixodinae</taxon>
        <taxon>Ixodes</taxon>
    </lineage>
</organism>
<protein>
    <submittedName>
        <fullName evidence="1">Uncharacterized protein</fullName>
    </submittedName>
</protein>
<proteinExistence type="evidence at transcript level"/>
<sequence>EICKSLKTGGWTTMMDPSAGPYAFSRRPVGRIRWTTFKGLRGSKYPLLTAINTELKSTDATSSRLKKRRKREDRLWRGHSQPTVSLVNINHLNTTGRLRICQT</sequence>
<accession>A0A090X9P6</accession>
<dbReference type="EMBL" id="GBIH01001219">
    <property type="protein sequence ID" value="JAC93491.1"/>
    <property type="molecule type" value="mRNA"/>
</dbReference>
<evidence type="ECO:0000313" key="1">
    <source>
        <dbReference type="EMBL" id="JAC93491.1"/>
    </source>
</evidence>
<name>A0A090X9P6_IXORI</name>
<feature type="non-terminal residue" evidence="1">
    <location>
        <position position="1"/>
    </location>
</feature>